<keyword evidence="2" id="KW-1185">Reference proteome</keyword>
<protein>
    <recommendedName>
        <fullName evidence="3">ASCH domain-containing protein</fullName>
    </recommendedName>
</protein>
<reference evidence="1 2" key="1">
    <citation type="submission" date="2017-09" db="EMBL/GenBank/DDBJ databases">
        <authorList>
            <person name="Ehlers B."/>
            <person name="Leendertz F.H."/>
        </authorList>
    </citation>
    <scope>NUCLEOTIDE SEQUENCE [LARGE SCALE GENOMIC DNA]</scope>
    <source>
        <strain evidence="1 2">DSM 45537</strain>
    </source>
</reference>
<gene>
    <name evidence="1" type="ORF">SAMN04244553_6573</name>
</gene>
<dbReference type="AlphaFoldDB" id="A0A285LX85"/>
<organism evidence="1 2">
    <name type="scientific">Nocardia amikacinitolerans</name>
    <dbReference type="NCBI Taxonomy" id="756689"/>
    <lineage>
        <taxon>Bacteria</taxon>
        <taxon>Bacillati</taxon>
        <taxon>Actinomycetota</taxon>
        <taxon>Actinomycetes</taxon>
        <taxon>Mycobacteriales</taxon>
        <taxon>Nocardiaceae</taxon>
        <taxon>Nocardia</taxon>
    </lineage>
</organism>
<evidence type="ECO:0000313" key="1">
    <source>
        <dbReference type="EMBL" id="SNY89554.1"/>
    </source>
</evidence>
<dbReference type="STRING" id="1379680.GCA_001612615_04478"/>
<name>A0A285LX85_9NOCA</name>
<sequence length="194" mass="20925">MILTDRVARGIASGEVVQVFRRWATARVRPGTTMYTSAGIVAIVSVEPIAPQDISDEDARSAGERDAAAVRAAFRGSAHDPVFRIAVRYVGPDDRVELSGRAELSRHDIEEIGAALAGLDRASRRGPWTGEVLRAVAAHPGRRAADLAASLDRDKDSLKLDIRKLKNLGLTRSLETGYEIAPRGAAYLRAVEAE</sequence>
<evidence type="ECO:0008006" key="3">
    <source>
        <dbReference type="Google" id="ProtNLM"/>
    </source>
</evidence>
<dbReference type="RefSeq" id="WP_097248233.1">
    <property type="nucleotide sequence ID" value="NZ_JAMTCV010000012.1"/>
</dbReference>
<dbReference type="OrthoDB" id="121143at2"/>
<evidence type="ECO:0000313" key="2">
    <source>
        <dbReference type="Proteomes" id="UP000219565"/>
    </source>
</evidence>
<dbReference type="Proteomes" id="UP000219565">
    <property type="component" value="Unassembled WGS sequence"/>
</dbReference>
<dbReference type="EMBL" id="OBEG01000009">
    <property type="protein sequence ID" value="SNY89554.1"/>
    <property type="molecule type" value="Genomic_DNA"/>
</dbReference>
<proteinExistence type="predicted"/>
<accession>A0A285LX85</accession>